<dbReference type="EMBL" id="FJOG01000028">
    <property type="protein sequence ID" value="CZR64819.1"/>
    <property type="molecule type" value="Genomic_DNA"/>
</dbReference>
<protein>
    <recommendedName>
        <fullName evidence="2">SET domain-containing protein</fullName>
    </recommendedName>
</protein>
<name>A0A1L7XIE6_9HELO</name>
<accession>A0A1L7XIE6</accession>
<evidence type="ECO:0000256" key="1">
    <source>
        <dbReference type="SAM" id="MobiDB-lite"/>
    </source>
</evidence>
<dbReference type="Proteomes" id="UP000184330">
    <property type="component" value="Unassembled WGS sequence"/>
</dbReference>
<keyword evidence="4" id="KW-1185">Reference proteome</keyword>
<organism evidence="3 4">
    <name type="scientific">Phialocephala subalpina</name>
    <dbReference type="NCBI Taxonomy" id="576137"/>
    <lineage>
        <taxon>Eukaryota</taxon>
        <taxon>Fungi</taxon>
        <taxon>Dikarya</taxon>
        <taxon>Ascomycota</taxon>
        <taxon>Pezizomycotina</taxon>
        <taxon>Leotiomycetes</taxon>
        <taxon>Helotiales</taxon>
        <taxon>Mollisiaceae</taxon>
        <taxon>Phialocephala</taxon>
        <taxon>Phialocephala fortinii species complex</taxon>
    </lineage>
</organism>
<proteinExistence type="predicted"/>
<dbReference type="PANTHER" id="PTHR47643:SF2">
    <property type="entry name" value="TPR DOMAIN PROTEIN (AFU_ORTHOLOGUE AFUA_5G12710)"/>
    <property type="match status" value="1"/>
</dbReference>
<dbReference type="Gene3D" id="2.170.270.10">
    <property type="entry name" value="SET domain"/>
    <property type="match status" value="1"/>
</dbReference>
<evidence type="ECO:0000313" key="3">
    <source>
        <dbReference type="EMBL" id="CZR64819.1"/>
    </source>
</evidence>
<dbReference type="STRING" id="576137.A0A1L7XIE6"/>
<dbReference type="AlphaFoldDB" id="A0A1L7XIE6"/>
<dbReference type="InterPro" id="IPR001214">
    <property type="entry name" value="SET_dom"/>
</dbReference>
<reference evidence="3 4" key="1">
    <citation type="submission" date="2016-03" db="EMBL/GenBank/DDBJ databases">
        <authorList>
            <person name="Ploux O."/>
        </authorList>
    </citation>
    <scope>NUCLEOTIDE SEQUENCE [LARGE SCALE GENOMIC DNA]</scope>
    <source>
        <strain evidence="3 4">UAMH 11012</strain>
    </source>
</reference>
<dbReference type="Pfam" id="PF00856">
    <property type="entry name" value="SET"/>
    <property type="match status" value="1"/>
</dbReference>
<evidence type="ECO:0000259" key="2">
    <source>
        <dbReference type="PROSITE" id="PS50280"/>
    </source>
</evidence>
<evidence type="ECO:0000313" key="4">
    <source>
        <dbReference type="Proteomes" id="UP000184330"/>
    </source>
</evidence>
<dbReference type="OrthoDB" id="438641at2759"/>
<feature type="region of interest" description="Disordered" evidence="1">
    <location>
        <begin position="1"/>
        <end position="23"/>
    </location>
</feature>
<dbReference type="PANTHER" id="PTHR47643">
    <property type="entry name" value="TPR DOMAIN PROTEIN (AFU_ORTHOLOGUE AFUA_5G12710)"/>
    <property type="match status" value="1"/>
</dbReference>
<dbReference type="SUPFAM" id="SSF82199">
    <property type="entry name" value="SET domain"/>
    <property type="match status" value="1"/>
</dbReference>
<dbReference type="PROSITE" id="PS50280">
    <property type="entry name" value="SET"/>
    <property type="match status" value="1"/>
</dbReference>
<feature type="compositionally biased region" description="Polar residues" evidence="1">
    <location>
        <begin position="1"/>
        <end position="14"/>
    </location>
</feature>
<gene>
    <name evidence="3" type="ORF">PAC_14718</name>
</gene>
<feature type="domain" description="SET" evidence="2">
    <location>
        <begin position="110"/>
        <end position="276"/>
    </location>
</feature>
<dbReference type="CDD" id="cd20071">
    <property type="entry name" value="SET_SMYD"/>
    <property type="match status" value="1"/>
</dbReference>
<dbReference type="InterPro" id="IPR053209">
    <property type="entry name" value="Gramillin-biosynth_MTr"/>
</dbReference>
<sequence length="494" mass="54741">MKVLTRTQSSQNARLSRVDLSPNSYPDQDTINNLLPQATLLYTNGQYRECSEVLKIICREHPENTSARKYLSRAIFRLLEQQRGAYKFTDLHLEANQLRPPTLDHATFVGNIEVRASPGKDLGVFTTAPVKAGDLLFCEKAFAYCFADSALNTQRGLLGVIVKTLSSNPELTPQIASLYHDSHTPRVDANGKPTINLHTIQRIMALNSFGGSLTTLTTHMTKPGTPLQHSSGVWLLASRINHSCIGNCRRSFIGDMQILRSASDLPANTELFWPYRLPSATTDHDYDSTQAELASYGFVCSCALCTDAKTTSKEVREKRERLRGELTAAFVTGKTKAGFDCERVDTGRVESVLGDLESTYPDPRTVPMTSLWDPYLALTRLYAVLGNTTKTIPTALKTLEVLGFKLNNFDLSNPPSNQKPTIEKWGLVVDYVVELFLILWTSCSTIGNSKRAEAAIGLAKLSYSIVVGESETFEESYGIRARGLVKEGRIWVDV</sequence>
<dbReference type="InterPro" id="IPR046341">
    <property type="entry name" value="SET_dom_sf"/>
</dbReference>